<name>A0ACB8QPE9_9AGAM</name>
<feature type="non-terminal residue" evidence="1">
    <location>
        <position position="1"/>
    </location>
</feature>
<evidence type="ECO:0000313" key="2">
    <source>
        <dbReference type="Proteomes" id="UP000814128"/>
    </source>
</evidence>
<reference evidence="1" key="2">
    <citation type="journal article" date="2022" name="New Phytol.">
        <title>Evolutionary transition to the ectomycorrhizal habit in the genomes of a hyperdiverse lineage of mushroom-forming fungi.</title>
        <authorList>
            <person name="Looney B."/>
            <person name="Miyauchi S."/>
            <person name="Morin E."/>
            <person name="Drula E."/>
            <person name="Courty P.E."/>
            <person name="Kohler A."/>
            <person name="Kuo A."/>
            <person name="LaButti K."/>
            <person name="Pangilinan J."/>
            <person name="Lipzen A."/>
            <person name="Riley R."/>
            <person name="Andreopoulos W."/>
            <person name="He G."/>
            <person name="Johnson J."/>
            <person name="Nolan M."/>
            <person name="Tritt A."/>
            <person name="Barry K.W."/>
            <person name="Grigoriev I.V."/>
            <person name="Nagy L.G."/>
            <person name="Hibbett D."/>
            <person name="Henrissat B."/>
            <person name="Matheny P.B."/>
            <person name="Labbe J."/>
            <person name="Martin F.M."/>
        </authorList>
    </citation>
    <scope>NUCLEOTIDE SEQUENCE</scope>
    <source>
        <strain evidence="1">EC-137</strain>
    </source>
</reference>
<sequence>CDGFIQLLRTYVVRGKYPSLLLDLWDDYNERKGSESVRPDMFTASQVYAIIVLPNGGPDLEAYVFTRPVKSGWHRAASIFWQVARMLANAEKLVAFEHRDLHWGQILIKDVTSVNTSMGKHLTSLSKIPMDSPYHGIETTIIDLGLARMDGGDPSIGVHWTPFDEEVFEGDGDYQYDVYRLMRDHHGNDWKGFRPLTNVMVSVALRCF</sequence>
<dbReference type="Proteomes" id="UP000814128">
    <property type="component" value="Unassembled WGS sequence"/>
</dbReference>
<protein>
    <submittedName>
        <fullName evidence="1">Uncharacterized protein</fullName>
    </submittedName>
</protein>
<feature type="non-terminal residue" evidence="1">
    <location>
        <position position="208"/>
    </location>
</feature>
<evidence type="ECO:0000313" key="1">
    <source>
        <dbReference type="EMBL" id="KAI0033754.1"/>
    </source>
</evidence>
<proteinExistence type="predicted"/>
<accession>A0ACB8QPE9</accession>
<dbReference type="EMBL" id="MU273512">
    <property type="protein sequence ID" value="KAI0033754.1"/>
    <property type="molecule type" value="Genomic_DNA"/>
</dbReference>
<keyword evidence="2" id="KW-1185">Reference proteome</keyword>
<reference evidence="1" key="1">
    <citation type="submission" date="2021-02" db="EMBL/GenBank/DDBJ databases">
        <authorList>
            <consortium name="DOE Joint Genome Institute"/>
            <person name="Ahrendt S."/>
            <person name="Looney B.P."/>
            <person name="Miyauchi S."/>
            <person name="Morin E."/>
            <person name="Drula E."/>
            <person name="Courty P.E."/>
            <person name="Chicoki N."/>
            <person name="Fauchery L."/>
            <person name="Kohler A."/>
            <person name="Kuo A."/>
            <person name="Labutti K."/>
            <person name="Pangilinan J."/>
            <person name="Lipzen A."/>
            <person name="Riley R."/>
            <person name="Andreopoulos W."/>
            <person name="He G."/>
            <person name="Johnson J."/>
            <person name="Barry K.W."/>
            <person name="Grigoriev I.V."/>
            <person name="Nagy L."/>
            <person name="Hibbett D."/>
            <person name="Henrissat B."/>
            <person name="Matheny P.B."/>
            <person name="Labbe J."/>
            <person name="Martin F."/>
        </authorList>
    </citation>
    <scope>NUCLEOTIDE SEQUENCE</scope>
    <source>
        <strain evidence="1">EC-137</strain>
    </source>
</reference>
<organism evidence="1 2">
    <name type="scientific">Vararia minispora EC-137</name>
    <dbReference type="NCBI Taxonomy" id="1314806"/>
    <lineage>
        <taxon>Eukaryota</taxon>
        <taxon>Fungi</taxon>
        <taxon>Dikarya</taxon>
        <taxon>Basidiomycota</taxon>
        <taxon>Agaricomycotina</taxon>
        <taxon>Agaricomycetes</taxon>
        <taxon>Russulales</taxon>
        <taxon>Lachnocladiaceae</taxon>
        <taxon>Vararia</taxon>
    </lineage>
</organism>
<gene>
    <name evidence="1" type="ORF">K488DRAFT_23698</name>
</gene>
<comment type="caution">
    <text evidence="1">The sequence shown here is derived from an EMBL/GenBank/DDBJ whole genome shotgun (WGS) entry which is preliminary data.</text>
</comment>